<organism evidence="2 3">
    <name type="scientific">Mycolicibacterium vanbaalenii</name>
    <name type="common">Mycobacterium vanbaalenii</name>
    <dbReference type="NCBI Taxonomy" id="110539"/>
    <lineage>
        <taxon>Bacteria</taxon>
        <taxon>Bacillati</taxon>
        <taxon>Actinomycetota</taxon>
        <taxon>Actinomycetes</taxon>
        <taxon>Mycobacteriales</taxon>
        <taxon>Mycobacteriaceae</taxon>
        <taxon>Mycolicibacterium</taxon>
    </lineage>
</organism>
<feature type="region of interest" description="Disordered" evidence="1">
    <location>
        <begin position="1"/>
        <end position="80"/>
    </location>
</feature>
<protein>
    <recommendedName>
        <fullName evidence="4">Alanine, arginine and proline rich protein</fullName>
    </recommendedName>
</protein>
<evidence type="ECO:0008006" key="4">
    <source>
        <dbReference type="Google" id="ProtNLM"/>
    </source>
</evidence>
<evidence type="ECO:0000313" key="3">
    <source>
        <dbReference type="Proteomes" id="UP000430146"/>
    </source>
</evidence>
<reference evidence="2 3" key="1">
    <citation type="submission" date="2019-11" db="EMBL/GenBank/DDBJ databases">
        <authorList>
            <person name="Holert J."/>
        </authorList>
    </citation>
    <scope>NUCLEOTIDE SEQUENCE [LARGE SCALE GENOMIC DNA]</scope>
    <source>
        <strain evidence="2">BC8_1</strain>
    </source>
</reference>
<sequence>MTTSTLPDPTPDPTLPDPTPDPTPQLWTSTPIIDYEPAPEAVGRRRGPVCAAPSVESLHRAAQRPQRRPPAVASEPPPPKSAVVFAETALRQVIEVIDRRRPIAQLRPLMTPVLVDRVIAHAGEARRGSATMRRVRVRSVDDGGTPGDVCAAEVFASFTRCGRVHAVAARIERYRDRWRMVALQIG</sequence>
<keyword evidence="3" id="KW-1185">Reference proteome</keyword>
<dbReference type="EMBL" id="CACSIP010000034">
    <property type="protein sequence ID" value="CAA0128354.1"/>
    <property type="molecule type" value="Genomic_DNA"/>
</dbReference>
<accession>A0A5S9R2M5</accession>
<dbReference type="AlphaFoldDB" id="A0A5S9R2M5"/>
<gene>
    <name evidence="2" type="ORF">AELLOGFF_01293</name>
</gene>
<dbReference type="RefSeq" id="WP_234897625.1">
    <property type="nucleotide sequence ID" value="NZ_CACSIP010000034.1"/>
</dbReference>
<dbReference type="InterPro" id="IPR045596">
    <property type="entry name" value="DUF6459"/>
</dbReference>
<evidence type="ECO:0000313" key="2">
    <source>
        <dbReference type="EMBL" id="CAA0128354.1"/>
    </source>
</evidence>
<feature type="compositionally biased region" description="Pro residues" evidence="1">
    <location>
        <begin position="8"/>
        <end position="23"/>
    </location>
</feature>
<dbReference type="Pfam" id="PF20060">
    <property type="entry name" value="DUF6459"/>
    <property type="match status" value="1"/>
</dbReference>
<name>A0A5S9R2M5_MYCVN</name>
<proteinExistence type="predicted"/>
<evidence type="ECO:0000256" key="1">
    <source>
        <dbReference type="SAM" id="MobiDB-lite"/>
    </source>
</evidence>
<dbReference type="Proteomes" id="UP000430146">
    <property type="component" value="Unassembled WGS sequence"/>
</dbReference>